<keyword evidence="1" id="KW-0472">Membrane</keyword>
<keyword evidence="1" id="KW-0812">Transmembrane</keyword>
<feature type="transmembrane region" description="Helical" evidence="1">
    <location>
        <begin position="14"/>
        <end position="35"/>
    </location>
</feature>
<proteinExistence type="predicted"/>
<dbReference type="Pfam" id="PF04307">
    <property type="entry name" value="YdjM"/>
    <property type="match status" value="1"/>
</dbReference>
<dbReference type="EMBL" id="JBHRXY010000014">
    <property type="protein sequence ID" value="MFC3630789.1"/>
    <property type="molecule type" value="Genomic_DNA"/>
</dbReference>
<feature type="transmembrane region" description="Helical" evidence="1">
    <location>
        <begin position="76"/>
        <end position="99"/>
    </location>
</feature>
<name>A0ABV7U6S3_9RHOB</name>
<keyword evidence="2" id="KW-0378">Hydrolase</keyword>
<dbReference type="GO" id="GO:0016787">
    <property type="term" value="F:hydrolase activity"/>
    <property type="evidence" value="ECO:0007669"/>
    <property type="project" value="UniProtKB-KW"/>
</dbReference>
<evidence type="ECO:0000256" key="1">
    <source>
        <dbReference type="SAM" id="Phobius"/>
    </source>
</evidence>
<feature type="transmembrane region" description="Helical" evidence="1">
    <location>
        <begin position="119"/>
        <end position="145"/>
    </location>
</feature>
<keyword evidence="3" id="KW-1185">Reference proteome</keyword>
<gene>
    <name evidence="2" type="ORF">ACFOM8_15185</name>
</gene>
<feature type="transmembrane region" description="Helical" evidence="1">
    <location>
        <begin position="47"/>
        <end position="64"/>
    </location>
</feature>
<comment type="caution">
    <text evidence="2">The sequence shown here is derived from an EMBL/GenBank/DDBJ whole genome shotgun (WGS) entry which is preliminary data.</text>
</comment>
<sequence>MGERPGRGHPARRGLMVTGLVASVLPDLDLIWFYLVNGRQNPHHEFVFHWPLFWVAVALILWIASMGLGLRGAMPFLGIALVSLLLHMVPDSVAAEIAWLMPFSDAEVNLVVVPARHDWWVHSFVLHWTFLLELTICGWAALVLAGNRRNAAQA</sequence>
<evidence type="ECO:0000313" key="3">
    <source>
        <dbReference type="Proteomes" id="UP001595539"/>
    </source>
</evidence>
<dbReference type="RefSeq" id="WP_377762783.1">
    <property type="nucleotide sequence ID" value="NZ_JBHRXY010000014.1"/>
</dbReference>
<reference evidence="3" key="1">
    <citation type="journal article" date="2019" name="Int. J. Syst. Evol. Microbiol.">
        <title>The Global Catalogue of Microorganisms (GCM) 10K type strain sequencing project: providing services to taxonomists for standard genome sequencing and annotation.</title>
        <authorList>
            <consortium name="The Broad Institute Genomics Platform"/>
            <consortium name="The Broad Institute Genome Sequencing Center for Infectious Disease"/>
            <person name="Wu L."/>
            <person name="Ma J."/>
        </authorList>
    </citation>
    <scope>NUCLEOTIDE SEQUENCE [LARGE SCALE GENOMIC DNA]</scope>
    <source>
        <strain evidence="3">KCTC 42473</strain>
    </source>
</reference>
<evidence type="ECO:0000313" key="2">
    <source>
        <dbReference type="EMBL" id="MFC3630789.1"/>
    </source>
</evidence>
<dbReference type="Proteomes" id="UP001595539">
    <property type="component" value="Unassembled WGS sequence"/>
</dbReference>
<keyword evidence="1" id="KW-1133">Transmembrane helix</keyword>
<protein>
    <submittedName>
        <fullName evidence="2">Metal-dependent hydrolase</fullName>
    </submittedName>
</protein>
<dbReference type="InterPro" id="IPR007404">
    <property type="entry name" value="YdjM-like"/>
</dbReference>
<accession>A0ABV7U6S3</accession>
<organism evidence="2 3">
    <name type="scientific">Paracoccus angustae</name>
    <dbReference type="NCBI Taxonomy" id="1671480"/>
    <lineage>
        <taxon>Bacteria</taxon>
        <taxon>Pseudomonadati</taxon>
        <taxon>Pseudomonadota</taxon>
        <taxon>Alphaproteobacteria</taxon>
        <taxon>Rhodobacterales</taxon>
        <taxon>Paracoccaceae</taxon>
        <taxon>Paracoccus</taxon>
    </lineage>
</organism>